<sequence length="393" mass="42182">MRNVLIRPGLHGGDAETDANVKDGELAVGPARTVPCRDAPGQAAGLATRVAIRGDAAATAPLEQLAGAVPSRGRLATQRWTWRWAGFDAPVVDAGSRRDRPLRLIQMMATYGHRQPAPGSLQASPILVADRAPRETPSPPGESTAKPNRLLVVERREFVRGCLTCWLNRFCQEFEVTAGSDAVTSFQVEALKRAAAVILGVDKPVQSDEWLEAQIAWLRANCPELPIVVIVDADEARGAEDMVVQLGLQGYIPTSNNVEVAAAALRLVVAGGGYFPRLRGHDRPQAQMLLEGLQAVPDSAIPAKLTPREKAVLDLLRQGTPNKLIAFRLGMSLSTVKAHVHNIIRKLRVRNRTEVVVATGLVQAGVPSMPAHEAVIALPARVVARPQRGNNGS</sequence>
<dbReference type="AlphaFoldDB" id="A0AA41YQS5"/>
<protein>
    <submittedName>
        <fullName evidence="3">Response regulator transcription factor</fullName>
    </submittedName>
</protein>
<comment type="caution">
    <text evidence="3">The sequence shown here is derived from an EMBL/GenBank/DDBJ whole genome shotgun (WGS) entry which is preliminary data.</text>
</comment>
<dbReference type="GO" id="GO:0006355">
    <property type="term" value="P:regulation of DNA-templated transcription"/>
    <property type="evidence" value="ECO:0007669"/>
    <property type="project" value="InterPro"/>
</dbReference>
<organism evidence="3 4">
    <name type="scientific">Limobrevibacterium gyesilva</name>
    <dbReference type="NCBI Taxonomy" id="2991712"/>
    <lineage>
        <taxon>Bacteria</taxon>
        <taxon>Pseudomonadati</taxon>
        <taxon>Pseudomonadota</taxon>
        <taxon>Alphaproteobacteria</taxon>
        <taxon>Acetobacterales</taxon>
        <taxon>Acetobacteraceae</taxon>
        <taxon>Limobrevibacterium</taxon>
    </lineage>
</organism>
<dbReference type="PANTHER" id="PTHR43214">
    <property type="entry name" value="TWO-COMPONENT RESPONSE REGULATOR"/>
    <property type="match status" value="1"/>
</dbReference>
<dbReference type="PROSITE" id="PS00622">
    <property type="entry name" value="HTH_LUXR_1"/>
    <property type="match status" value="1"/>
</dbReference>
<reference evidence="3" key="2">
    <citation type="submission" date="2022-10" db="EMBL/GenBank/DDBJ databases">
        <authorList>
            <person name="Trinh H.N."/>
        </authorList>
    </citation>
    <scope>NUCLEOTIDE SEQUENCE</scope>
    <source>
        <strain evidence="3">RN2-1</strain>
    </source>
</reference>
<reference evidence="3" key="1">
    <citation type="submission" date="2022-09" db="EMBL/GenBank/DDBJ databases">
        <title>Rhodovastum sp. nov. RN2-1 isolated from soil in Seongnam, South Korea.</title>
        <authorList>
            <person name="Le N.T."/>
        </authorList>
    </citation>
    <scope>NUCLEOTIDE SEQUENCE</scope>
    <source>
        <strain evidence="3">RN2-1</strain>
    </source>
</reference>
<dbReference type="Pfam" id="PF00196">
    <property type="entry name" value="GerE"/>
    <property type="match status" value="1"/>
</dbReference>
<dbReference type="SMART" id="SM00421">
    <property type="entry name" value="HTH_LUXR"/>
    <property type="match status" value="1"/>
</dbReference>
<evidence type="ECO:0000313" key="4">
    <source>
        <dbReference type="Proteomes" id="UP001165679"/>
    </source>
</evidence>
<evidence type="ECO:0000259" key="2">
    <source>
        <dbReference type="PROSITE" id="PS50043"/>
    </source>
</evidence>
<dbReference type="SUPFAM" id="SSF46894">
    <property type="entry name" value="C-terminal effector domain of the bipartite response regulators"/>
    <property type="match status" value="1"/>
</dbReference>
<dbReference type="GO" id="GO:0003677">
    <property type="term" value="F:DNA binding"/>
    <property type="evidence" value="ECO:0007669"/>
    <property type="project" value="UniProtKB-KW"/>
</dbReference>
<keyword evidence="4" id="KW-1185">Reference proteome</keyword>
<dbReference type="PANTHER" id="PTHR43214:SF42">
    <property type="entry name" value="TRANSCRIPTIONAL REGULATORY PROTEIN DESR"/>
    <property type="match status" value="1"/>
</dbReference>
<proteinExistence type="predicted"/>
<dbReference type="RefSeq" id="WP_264713444.1">
    <property type="nucleotide sequence ID" value="NZ_JAPDNT010000005.1"/>
</dbReference>
<dbReference type="InterPro" id="IPR000792">
    <property type="entry name" value="Tscrpt_reg_LuxR_C"/>
</dbReference>
<dbReference type="CDD" id="cd06170">
    <property type="entry name" value="LuxR_C_like"/>
    <property type="match status" value="1"/>
</dbReference>
<dbReference type="PROSITE" id="PS50043">
    <property type="entry name" value="HTH_LUXR_2"/>
    <property type="match status" value="1"/>
</dbReference>
<dbReference type="InterPro" id="IPR039420">
    <property type="entry name" value="WalR-like"/>
</dbReference>
<dbReference type="PRINTS" id="PR00038">
    <property type="entry name" value="HTHLUXR"/>
</dbReference>
<evidence type="ECO:0000313" key="3">
    <source>
        <dbReference type="EMBL" id="MCW3474790.1"/>
    </source>
</evidence>
<keyword evidence="1" id="KW-0238">DNA-binding</keyword>
<gene>
    <name evidence="3" type="ORF">OL599_09355</name>
</gene>
<dbReference type="Proteomes" id="UP001165679">
    <property type="component" value="Unassembled WGS sequence"/>
</dbReference>
<dbReference type="SUPFAM" id="SSF52172">
    <property type="entry name" value="CheY-like"/>
    <property type="match status" value="1"/>
</dbReference>
<dbReference type="Gene3D" id="3.40.50.2300">
    <property type="match status" value="1"/>
</dbReference>
<feature type="domain" description="HTH luxR-type" evidence="2">
    <location>
        <begin position="298"/>
        <end position="363"/>
    </location>
</feature>
<accession>A0AA41YQS5</accession>
<dbReference type="EMBL" id="JAPDNT010000005">
    <property type="protein sequence ID" value="MCW3474790.1"/>
    <property type="molecule type" value="Genomic_DNA"/>
</dbReference>
<dbReference type="InterPro" id="IPR011006">
    <property type="entry name" value="CheY-like_superfamily"/>
</dbReference>
<evidence type="ECO:0000256" key="1">
    <source>
        <dbReference type="ARBA" id="ARBA00023125"/>
    </source>
</evidence>
<dbReference type="InterPro" id="IPR016032">
    <property type="entry name" value="Sig_transdc_resp-reg_C-effctor"/>
</dbReference>
<name>A0AA41YQS5_9PROT</name>